<dbReference type="PANTHER" id="PTHR33116">
    <property type="entry name" value="REVERSE TRANSCRIPTASE ZINC-BINDING DOMAIN-CONTAINING PROTEIN-RELATED-RELATED"/>
    <property type="match status" value="1"/>
</dbReference>
<dbReference type="AlphaFoldDB" id="A0A453BYA4"/>
<dbReference type="InterPro" id="IPR026960">
    <property type="entry name" value="RVT-Znf"/>
</dbReference>
<dbReference type="PANTHER" id="PTHR33116:SF78">
    <property type="entry name" value="OS12G0587133 PROTEIN"/>
    <property type="match status" value="1"/>
</dbReference>
<reference evidence="2" key="4">
    <citation type="submission" date="2019-03" db="UniProtKB">
        <authorList>
            <consortium name="EnsemblPlants"/>
        </authorList>
    </citation>
    <scope>IDENTIFICATION</scope>
</reference>
<evidence type="ECO:0000313" key="3">
    <source>
        <dbReference type="Proteomes" id="UP000015105"/>
    </source>
</evidence>
<keyword evidence="3" id="KW-1185">Reference proteome</keyword>
<reference evidence="2" key="3">
    <citation type="journal article" date="2017" name="Nature">
        <title>Genome sequence of the progenitor of the wheat D genome Aegilops tauschii.</title>
        <authorList>
            <person name="Luo M.C."/>
            <person name="Gu Y.Q."/>
            <person name="Puiu D."/>
            <person name="Wang H."/>
            <person name="Twardziok S.O."/>
            <person name="Deal K.R."/>
            <person name="Huo N."/>
            <person name="Zhu T."/>
            <person name="Wang L."/>
            <person name="Wang Y."/>
            <person name="McGuire P.E."/>
            <person name="Liu S."/>
            <person name="Long H."/>
            <person name="Ramasamy R.K."/>
            <person name="Rodriguez J.C."/>
            <person name="Van S.L."/>
            <person name="Yuan L."/>
            <person name="Wang Z."/>
            <person name="Xia Z."/>
            <person name="Xiao L."/>
            <person name="Anderson O.D."/>
            <person name="Ouyang S."/>
            <person name="Liang Y."/>
            <person name="Zimin A.V."/>
            <person name="Pertea G."/>
            <person name="Qi P."/>
            <person name="Bennetzen J.L."/>
            <person name="Dai X."/>
            <person name="Dawson M.W."/>
            <person name="Muller H.G."/>
            <person name="Kugler K."/>
            <person name="Rivarola-Duarte L."/>
            <person name="Spannagl M."/>
            <person name="Mayer K.F.X."/>
            <person name="Lu F.H."/>
            <person name="Bevan M.W."/>
            <person name="Leroy P."/>
            <person name="Li P."/>
            <person name="You F.M."/>
            <person name="Sun Q."/>
            <person name="Liu Z."/>
            <person name="Lyons E."/>
            <person name="Wicker T."/>
            <person name="Salzberg S.L."/>
            <person name="Devos K.M."/>
            <person name="Dvorak J."/>
        </authorList>
    </citation>
    <scope>NUCLEOTIDE SEQUENCE [LARGE SCALE GENOMIC DNA]</scope>
    <source>
        <strain evidence="2">cv. AL8/78</strain>
    </source>
</reference>
<sequence>MIRCADDEVAPAVATLGCPLAEFPITYLGIPLTLRRPTAAQLQPVVDKTAGKLPTWKAHLMNKAGRLAFVKSVLSAIPLHQLLVLAPPKKVLKLLEKIQRGFLWAGRADAQGGNCHVNWRRVCRPTSLGGLGIHDLERTGLALRTRWLWFARTDGNRAWAGLDLQFSREERAFFFASTFMILGDGRRALFWEDRWINGRSISEIAPQLYALIPKRRRKSRTVADGLQAHQWASDIHGTLGIQEIGQYLLTWRAIEHTTLSAGPDHLQWKWNASGTYTAQSAYLATFHGSTACPAWQLTWKGWAPPCVKFFHWLANLGRCWTADRLARRGLPHPPRCPLCDQVPESMNHLILECPFTKQVWHDALSWLHLPCSAPNGEGSLSVWWRTARQATPKPMHKGLTTATLLIPWMTWKHRNDCVFNA</sequence>
<dbReference type="STRING" id="200361.A0A453BYA4"/>
<dbReference type="EnsemblPlants" id="AET2Gv20673100.2">
    <property type="protein sequence ID" value="AET2Gv20673100.2"/>
    <property type="gene ID" value="AET2Gv20673100"/>
</dbReference>
<name>A0A453BYA4_AEGTS</name>
<reference evidence="2" key="5">
    <citation type="journal article" date="2021" name="G3 (Bethesda)">
        <title>Aegilops tauschii genome assembly Aet v5.0 features greater sequence contiguity and improved annotation.</title>
        <authorList>
            <person name="Wang L."/>
            <person name="Zhu T."/>
            <person name="Rodriguez J.C."/>
            <person name="Deal K.R."/>
            <person name="Dubcovsky J."/>
            <person name="McGuire P.E."/>
            <person name="Lux T."/>
            <person name="Spannagl M."/>
            <person name="Mayer K.F.X."/>
            <person name="Baldrich P."/>
            <person name="Meyers B.C."/>
            <person name="Huo N."/>
            <person name="Gu Y.Q."/>
            <person name="Zhou H."/>
            <person name="Devos K.M."/>
            <person name="Bennetzen J.L."/>
            <person name="Unver T."/>
            <person name="Budak H."/>
            <person name="Gulick P.J."/>
            <person name="Galiba G."/>
            <person name="Kalapos B."/>
            <person name="Nelson D.R."/>
            <person name="Li P."/>
            <person name="You F.M."/>
            <person name="Luo M.C."/>
            <person name="Dvorak J."/>
        </authorList>
    </citation>
    <scope>NUCLEOTIDE SEQUENCE [LARGE SCALE GENOMIC DNA]</scope>
    <source>
        <strain evidence="2">cv. AL8/78</strain>
    </source>
</reference>
<reference evidence="3" key="2">
    <citation type="journal article" date="2017" name="Nat. Plants">
        <title>The Aegilops tauschii genome reveals multiple impacts of transposons.</title>
        <authorList>
            <person name="Zhao G."/>
            <person name="Zou C."/>
            <person name="Li K."/>
            <person name="Wang K."/>
            <person name="Li T."/>
            <person name="Gao L."/>
            <person name="Zhang X."/>
            <person name="Wang H."/>
            <person name="Yang Z."/>
            <person name="Liu X."/>
            <person name="Jiang W."/>
            <person name="Mao L."/>
            <person name="Kong X."/>
            <person name="Jiao Y."/>
            <person name="Jia J."/>
        </authorList>
    </citation>
    <scope>NUCLEOTIDE SEQUENCE [LARGE SCALE GENOMIC DNA]</scope>
    <source>
        <strain evidence="3">cv. AL8/78</strain>
    </source>
</reference>
<accession>A0A453BYA4</accession>
<dbReference type="Gramene" id="AET2Gv20673100.2">
    <property type="protein sequence ID" value="AET2Gv20673100.2"/>
    <property type="gene ID" value="AET2Gv20673100"/>
</dbReference>
<dbReference type="Proteomes" id="UP000015105">
    <property type="component" value="Chromosome 2D"/>
</dbReference>
<evidence type="ECO:0000259" key="1">
    <source>
        <dbReference type="Pfam" id="PF13966"/>
    </source>
</evidence>
<reference evidence="3" key="1">
    <citation type="journal article" date="2014" name="Science">
        <title>Ancient hybridizations among the ancestral genomes of bread wheat.</title>
        <authorList>
            <consortium name="International Wheat Genome Sequencing Consortium,"/>
            <person name="Marcussen T."/>
            <person name="Sandve S.R."/>
            <person name="Heier L."/>
            <person name="Spannagl M."/>
            <person name="Pfeifer M."/>
            <person name="Jakobsen K.S."/>
            <person name="Wulff B.B."/>
            <person name="Steuernagel B."/>
            <person name="Mayer K.F."/>
            <person name="Olsen O.A."/>
        </authorList>
    </citation>
    <scope>NUCLEOTIDE SEQUENCE [LARGE SCALE GENOMIC DNA]</scope>
    <source>
        <strain evidence="3">cv. AL8/78</strain>
    </source>
</reference>
<organism evidence="2 3">
    <name type="scientific">Aegilops tauschii subsp. strangulata</name>
    <name type="common">Goatgrass</name>
    <dbReference type="NCBI Taxonomy" id="200361"/>
    <lineage>
        <taxon>Eukaryota</taxon>
        <taxon>Viridiplantae</taxon>
        <taxon>Streptophyta</taxon>
        <taxon>Embryophyta</taxon>
        <taxon>Tracheophyta</taxon>
        <taxon>Spermatophyta</taxon>
        <taxon>Magnoliopsida</taxon>
        <taxon>Liliopsida</taxon>
        <taxon>Poales</taxon>
        <taxon>Poaceae</taxon>
        <taxon>BOP clade</taxon>
        <taxon>Pooideae</taxon>
        <taxon>Triticodae</taxon>
        <taxon>Triticeae</taxon>
        <taxon>Triticinae</taxon>
        <taxon>Aegilops</taxon>
    </lineage>
</organism>
<protein>
    <recommendedName>
        <fullName evidence="1">Reverse transcriptase zinc-binding domain-containing protein</fullName>
    </recommendedName>
</protein>
<feature type="domain" description="Reverse transcriptase zinc-binding" evidence="1">
    <location>
        <begin position="276"/>
        <end position="360"/>
    </location>
</feature>
<dbReference type="Pfam" id="PF13966">
    <property type="entry name" value="zf-RVT"/>
    <property type="match status" value="1"/>
</dbReference>
<proteinExistence type="predicted"/>
<evidence type="ECO:0000313" key="2">
    <source>
        <dbReference type="EnsemblPlants" id="AET2Gv20673100.2"/>
    </source>
</evidence>